<accession>A0A8K0K139</accession>
<feature type="compositionally biased region" description="Pro residues" evidence="1">
    <location>
        <begin position="92"/>
        <end position="109"/>
    </location>
</feature>
<reference evidence="2" key="1">
    <citation type="submission" date="2013-04" db="EMBL/GenBank/DDBJ databases">
        <authorList>
            <person name="Qu J."/>
            <person name="Murali S.C."/>
            <person name="Bandaranaike D."/>
            <person name="Bellair M."/>
            <person name="Blankenburg K."/>
            <person name="Chao H."/>
            <person name="Dinh H."/>
            <person name="Doddapaneni H."/>
            <person name="Downs B."/>
            <person name="Dugan-Rocha S."/>
            <person name="Elkadiri S."/>
            <person name="Gnanaolivu R.D."/>
            <person name="Hernandez B."/>
            <person name="Javaid M."/>
            <person name="Jayaseelan J.C."/>
            <person name="Lee S."/>
            <person name="Li M."/>
            <person name="Ming W."/>
            <person name="Munidasa M."/>
            <person name="Muniz J."/>
            <person name="Nguyen L."/>
            <person name="Ongeri F."/>
            <person name="Osuji N."/>
            <person name="Pu L.-L."/>
            <person name="Puazo M."/>
            <person name="Qu C."/>
            <person name="Quiroz J."/>
            <person name="Raj R."/>
            <person name="Weissenberger G."/>
            <person name="Xin Y."/>
            <person name="Zou X."/>
            <person name="Han Y."/>
            <person name="Richards S."/>
            <person name="Worley K."/>
            <person name="Muzny D."/>
            <person name="Gibbs R."/>
        </authorList>
    </citation>
    <scope>NUCLEOTIDE SEQUENCE</scope>
    <source>
        <strain evidence="2">Sampled in the wild</strain>
    </source>
</reference>
<dbReference type="Proteomes" id="UP000792457">
    <property type="component" value="Unassembled WGS sequence"/>
</dbReference>
<feature type="compositionally biased region" description="Low complexity" evidence="1">
    <location>
        <begin position="27"/>
        <end position="40"/>
    </location>
</feature>
<reference evidence="2" key="2">
    <citation type="submission" date="2017-10" db="EMBL/GenBank/DDBJ databases">
        <title>Ladona fulva Genome sequencing and assembly.</title>
        <authorList>
            <person name="Murali S."/>
            <person name="Richards S."/>
            <person name="Bandaranaike D."/>
            <person name="Bellair M."/>
            <person name="Blankenburg K."/>
            <person name="Chao H."/>
            <person name="Dinh H."/>
            <person name="Doddapaneni H."/>
            <person name="Dugan-Rocha S."/>
            <person name="Elkadiri S."/>
            <person name="Gnanaolivu R."/>
            <person name="Hernandez B."/>
            <person name="Skinner E."/>
            <person name="Javaid M."/>
            <person name="Lee S."/>
            <person name="Li M."/>
            <person name="Ming W."/>
            <person name="Munidasa M."/>
            <person name="Muniz J."/>
            <person name="Nguyen L."/>
            <person name="Hughes D."/>
            <person name="Osuji N."/>
            <person name="Pu L.-L."/>
            <person name="Puazo M."/>
            <person name="Qu C."/>
            <person name="Quiroz J."/>
            <person name="Raj R."/>
            <person name="Weissenberger G."/>
            <person name="Xin Y."/>
            <person name="Zou X."/>
            <person name="Han Y."/>
            <person name="Worley K."/>
            <person name="Muzny D."/>
            <person name="Gibbs R."/>
        </authorList>
    </citation>
    <scope>NUCLEOTIDE SEQUENCE</scope>
    <source>
        <strain evidence="2">Sampled in the wild</strain>
    </source>
</reference>
<dbReference type="EMBL" id="KZ308238">
    <property type="protein sequence ID" value="KAG8225435.1"/>
    <property type="molecule type" value="Genomic_DNA"/>
</dbReference>
<proteinExistence type="predicted"/>
<organism evidence="2 3">
    <name type="scientific">Ladona fulva</name>
    <name type="common">Scarce chaser dragonfly</name>
    <name type="synonym">Libellula fulva</name>
    <dbReference type="NCBI Taxonomy" id="123851"/>
    <lineage>
        <taxon>Eukaryota</taxon>
        <taxon>Metazoa</taxon>
        <taxon>Ecdysozoa</taxon>
        <taxon>Arthropoda</taxon>
        <taxon>Hexapoda</taxon>
        <taxon>Insecta</taxon>
        <taxon>Pterygota</taxon>
        <taxon>Palaeoptera</taxon>
        <taxon>Odonata</taxon>
        <taxon>Epiprocta</taxon>
        <taxon>Anisoptera</taxon>
        <taxon>Libelluloidea</taxon>
        <taxon>Libellulidae</taxon>
        <taxon>Ladona</taxon>
    </lineage>
</organism>
<evidence type="ECO:0000256" key="1">
    <source>
        <dbReference type="SAM" id="MobiDB-lite"/>
    </source>
</evidence>
<sequence>MEDDDDTWIPVQHERGPRKPKPKDGSHSGAPSSSGAISGPDHQTALGGSGGGKLMPPLLFPGPPHAMGLTHPHHHHGPRPHHAHHPHHPSVPLAPVPLPPHAHPAPPQLLPGGVGGSPGLAMASAAAGRQPTQPSGVVELRGVEEAEAAGTGGGVFGGAAVAAAAAAAAAAAGTGGMAPLFVGQPPHPELLHLLMSAEKCQPTETNETERLSERLCLSAFLIGIPSRSAENRSVALQGHWRMILSDRPLQDYAWGGKIGDAERIPSAPSHLPHRQELSPPLQQAAAVPPPLHLALSPTWEILQYNCCVVSMPVFGMNRLAESFVVPENATSFFVLVLDSM</sequence>
<protein>
    <submittedName>
        <fullName evidence="2">Uncharacterized protein</fullName>
    </submittedName>
</protein>
<keyword evidence="3" id="KW-1185">Reference proteome</keyword>
<evidence type="ECO:0000313" key="3">
    <source>
        <dbReference type="Proteomes" id="UP000792457"/>
    </source>
</evidence>
<gene>
    <name evidence="2" type="ORF">J437_LFUL004435</name>
</gene>
<name>A0A8K0K139_LADFU</name>
<feature type="compositionally biased region" description="Basic residues" evidence="1">
    <location>
        <begin position="71"/>
        <end position="88"/>
    </location>
</feature>
<dbReference type="AlphaFoldDB" id="A0A8K0K139"/>
<evidence type="ECO:0000313" key="2">
    <source>
        <dbReference type="EMBL" id="KAG8225435.1"/>
    </source>
</evidence>
<feature type="compositionally biased region" description="Basic and acidic residues" evidence="1">
    <location>
        <begin position="12"/>
        <end position="26"/>
    </location>
</feature>
<comment type="caution">
    <text evidence="2">The sequence shown here is derived from an EMBL/GenBank/DDBJ whole genome shotgun (WGS) entry which is preliminary data.</text>
</comment>
<feature type="region of interest" description="Disordered" evidence="1">
    <location>
        <begin position="1"/>
        <end position="134"/>
    </location>
</feature>